<sequence>MGGDVVRFVLVLLHLLVEAAPYIPVDGEYPPRPDSTYSLFKTLEERMAVELCRWNPSLKMIDLLFSNVMNPEDYDAFPGFNHDPRARKWKLWGYIDARDGAQAVRLALGVELTGTEIFIISNADT</sequence>
<dbReference type="AlphaFoldDB" id="A0A6J4NFQ6"/>
<dbReference type="EMBL" id="CADCUO010000070">
    <property type="protein sequence ID" value="CAA9384917.1"/>
    <property type="molecule type" value="Genomic_DNA"/>
</dbReference>
<name>A0A6J4NFQ6_9ACTN</name>
<organism evidence="1">
    <name type="scientific">uncultured Propionibacteriaceae bacterium</name>
    <dbReference type="NCBI Taxonomy" id="257457"/>
    <lineage>
        <taxon>Bacteria</taxon>
        <taxon>Bacillati</taxon>
        <taxon>Actinomycetota</taxon>
        <taxon>Actinomycetes</taxon>
        <taxon>Propionibacteriales</taxon>
        <taxon>Propionibacteriaceae</taxon>
        <taxon>environmental samples</taxon>
    </lineage>
</organism>
<accession>A0A6J4NFQ6</accession>
<dbReference type="EC" id="5.1.3.2" evidence="1"/>
<keyword evidence="1" id="KW-0413">Isomerase</keyword>
<dbReference type="SUPFAM" id="SSF51735">
    <property type="entry name" value="NAD(P)-binding Rossmann-fold domains"/>
    <property type="match status" value="1"/>
</dbReference>
<reference evidence="1" key="1">
    <citation type="submission" date="2020-02" db="EMBL/GenBank/DDBJ databases">
        <authorList>
            <person name="Meier V. D."/>
        </authorList>
    </citation>
    <scope>NUCLEOTIDE SEQUENCE</scope>
    <source>
        <strain evidence="1">AVDCRST_MAG75</strain>
    </source>
</reference>
<gene>
    <name evidence="1" type="ORF">AVDCRST_MAG75-1218</name>
</gene>
<dbReference type="GO" id="GO:0003978">
    <property type="term" value="F:UDP-glucose 4-epimerase activity"/>
    <property type="evidence" value="ECO:0007669"/>
    <property type="project" value="UniProtKB-EC"/>
</dbReference>
<evidence type="ECO:0000313" key="1">
    <source>
        <dbReference type="EMBL" id="CAA9384917.1"/>
    </source>
</evidence>
<dbReference type="Gene3D" id="3.40.50.720">
    <property type="entry name" value="NAD(P)-binding Rossmann-like Domain"/>
    <property type="match status" value="1"/>
</dbReference>
<protein>
    <submittedName>
        <fullName evidence="1">UDP-glucose 4-epimerase</fullName>
        <ecNumber evidence="1">5.1.3.2</ecNumber>
    </submittedName>
</protein>
<dbReference type="InterPro" id="IPR036291">
    <property type="entry name" value="NAD(P)-bd_dom_sf"/>
</dbReference>
<proteinExistence type="predicted"/>